<feature type="compositionally biased region" description="Basic and acidic residues" evidence="1">
    <location>
        <begin position="458"/>
        <end position="468"/>
    </location>
</feature>
<feature type="region of interest" description="Disordered" evidence="1">
    <location>
        <begin position="242"/>
        <end position="277"/>
    </location>
</feature>
<sequence>MAYGPPIGPGFRPGDKWRETVRDRTPKPLLHMDLDIYNILCGDISYDQQDAEHSISPIADFGIAFELHPLLTSVQKANSINKGKQRFYAPEQRDYDFAANDDQAVGIPLNVWAIGVVMMNLLTLAHPQHRRWEGRVRSYPAPTERDPNYRQRFVTWGWFLLDDEEHHPSPFITSFDPELRLLIARCLETYGPRRPTLEELLVVIERNITVLDTKHRELAEARVAREEDAYRQRLIVREQREAQARNAPGSFGPASQDVPLQGSFRLPRGHDSNDPLSVRPWELAQWLDRLEVGNQQLTSTQANEPTEPFDEPTNVFDTPGEEALRPGELISIPHTEDPWEAVEDVPMPPGYDPDDPVYLHWPLERPTPGFQGVPPVARPFEPIQPRPPNSATRFISRNEYRPITEFQTPPELEDVDLLTKFYDDHFRNPPTKVDPYAQMWQEQSTPPAPEPVRRFRRRPLDRGQDRTRSPHSRPNPFRVRSTLPQHRRRSTPPQHRRPSEEQHRANPPRRFARMS</sequence>
<dbReference type="GO" id="GO:0004672">
    <property type="term" value="F:protein kinase activity"/>
    <property type="evidence" value="ECO:0007669"/>
    <property type="project" value="InterPro"/>
</dbReference>
<evidence type="ECO:0000259" key="2">
    <source>
        <dbReference type="PROSITE" id="PS50011"/>
    </source>
</evidence>
<dbReference type="InterPro" id="IPR011009">
    <property type="entry name" value="Kinase-like_dom_sf"/>
</dbReference>
<evidence type="ECO:0000313" key="3">
    <source>
        <dbReference type="EMBL" id="KAK6949282.1"/>
    </source>
</evidence>
<protein>
    <recommendedName>
        <fullName evidence="2">Protein kinase domain-containing protein</fullName>
    </recommendedName>
</protein>
<evidence type="ECO:0000313" key="4">
    <source>
        <dbReference type="Proteomes" id="UP001369815"/>
    </source>
</evidence>
<proteinExistence type="predicted"/>
<comment type="caution">
    <text evidence="3">The sequence shown here is derived from an EMBL/GenBank/DDBJ whole genome shotgun (WGS) entry which is preliminary data.</text>
</comment>
<evidence type="ECO:0000256" key="1">
    <source>
        <dbReference type="SAM" id="MobiDB-lite"/>
    </source>
</evidence>
<dbReference type="SUPFAM" id="SSF56112">
    <property type="entry name" value="Protein kinase-like (PK-like)"/>
    <property type="match status" value="1"/>
</dbReference>
<dbReference type="InterPro" id="IPR000719">
    <property type="entry name" value="Prot_kinase_dom"/>
</dbReference>
<name>A0AAX6MAR3_9PEZI</name>
<dbReference type="Proteomes" id="UP001369815">
    <property type="component" value="Unassembled WGS sequence"/>
</dbReference>
<reference evidence="3 4" key="1">
    <citation type="journal article" date="2024" name="Front Chem Biol">
        <title>Unveiling the potential of Daldinia eschscholtzii MFLUCC 19-0629 through bioactivity and bioinformatics studies for enhanced sustainable agriculture production.</title>
        <authorList>
            <person name="Brooks S."/>
            <person name="Weaver J.A."/>
            <person name="Klomchit A."/>
            <person name="Alharthi S.A."/>
            <person name="Onlamun T."/>
            <person name="Nurani R."/>
            <person name="Vong T.K."/>
            <person name="Alberti F."/>
            <person name="Greco C."/>
        </authorList>
    </citation>
    <scope>NUCLEOTIDE SEQUENCE [LARGE SCALE GENOMIC DNA]</scope>
    <source>
        <strain evidence="3">MFLUCC 19-0629</strain>
    </source>
</reference>
<feature type="domain" description="Protein kinase" evidence="2">
    <location>
        <begin position="1"/>
        <end position="218"/>
    </location>
</feature>
<dbReference type="EMBL" id="JBANMG010000009">
    <property type="protein sequence ID" value="KAK6949282.1"/>
    <property type="molecule type" value="Genomic_DNA"/>
</dbReference>
<dbReference type="GO" id="GO:0005524">
    <property type="term" value="F:ATP binding"/>
    <property type="evidence" value="ECO:0007669"/>
    <property type="project" value="InterPro"/>
</dbReference>
<dbReference type="PROSITE" id="PS50011">
    <property type="entry name" value="PROTEIN_KINASE_DOM"/>
    <property type="match status" value="1"/>
</dbReference>
<dbReference type="Gene3D" id="1.10.510.10">
    <property type="entry name" value="Transferase(Phosphotransferase) domain 1"/>
    <property type="match status" value="1"/>
</dbReference>
<gene>
    <name evidence="3" type="ORF">Daesc_009356</name>
</gene>
<organism evidence="3 4">
    <name type="scientific">Daldinia eschscholtzii</name>
    <dbReference type="NCBI Taxonomy" id="292717"/>
    <lineage>
        <taxon>Eukaryota</taxon>
        <taxon>Fungi</taxon>
        <taxon>Dikarya</taxon>
        <taxon>Ascomycota</taxon>
        <taxon>Pezizomycotina</taxon>
        <taxon>Sordariomycetes</taxon>
        <taxon>Xylariomycetidae</taxon>
        <taxon>Xylariales</taxon>
        <taxon>Hypoxylaceae</taxon>
        <taxon>Daldinia</taxon>
    </lineage>
</organism>
<accession>A0AAX6MAR3</accession>
<feature type="compositionally biased region" description="Basic residues" evidence="1">
    <location>
        <begin position="485"/>
        <end position="496"/>
    </location>
</feature>
<feature type="region of interest" description="Disordered" evidence="1">
    <location>
        <begin position="441"/>
        <end position="515"/>
    </location>
</feature>
<feature type="compositionally biased region" description="Basic residues" evidence="1">
    <location>
        <begin position="506"/>
        <end position="515"/>
    </location>
</feature>
<keyword evidence="4" id="KW-1185">Reference proteome</keyword>
<dbReference type="AlphaFoldDB" id="A0AAX6MAR3"/>